<evidence type="ECO:0000256" key="9">
    <source>
        <dbReference type="PIRSR" id="PIRSR016262-3"/>
    </source>
</evidence>
<evidence type="ECO:0000256" key="6">
    <source>
        <dbReference type="PIRNR" id="PIRNR016262"/>
    </source>
</evidence>
<comment type="function">
    <text evidence="4 5 6">Catalyzes the transfer of endogenously produced octanoic acid from octanoyl-acyl-carrier-protein onto the lipoyl domains of lipoate-dependent enzymes. Lipoyl-ACP can also act as a substrate although octanoyl-ACP is likely to be the physiological substrate.</text>
</comment>
<evidence type="ECO:0000256" key="5">
    <source>
        <dbReference type="HAMAP-Rule" id="MF_00013"/>
    </source>
</evidence>
<organism evidence="11 12">
    <name type="scientific">Schaalia georgiae</name>
    <dbReference type="NCBI Taxonomy" id="52768"/>
    <lineage>
        <taxon>Bacteria</taxon>
        <taxon>Bacillati</taxon>
        <taxon>Actinomycetota</taxon>
        <taxon>Actinomycetes</taxon>
        <taxon>Actinomycetales</taxon>
        <taxon>Actinomycetaceae</taxon>
        <taxon>Schaalia</taxon>
    </lineage>
</organism>
<keyword evidence="3 5" id="KW-0012">Acyltransferase</keyword>
<dbReference type="Gene3D" id="3.30.930.10">
    <property type="entry name" value="Bira Bifunctional Protein, Domain 2"/>
    <property type="match status" value="1"/>
</dbReference>
<dbReference type="Pfam" id="PF21948">
    <property type="entry name" value="LplA-B_cat"/>
    <property type="match status" value="1"/>
</dbReference>
<dbReference type="InterPro" id="IPR045864">
    <property type="entry name" value="aa-tRNA-synth_II/BPL/LPL"/>
</dbReference>
<dbReference type="Proteomes" id="UP000718630">
    <property type="component" value="Unassembled WGS sequence"/>
</dbReference>
<evidence type="ECO:0000313" key="11">
    <source>
        <dbReference type="EMBL" id="MBF0940158.1"/>
    </source>
</evidence>
<keyword evidence="2 5" id="KW-0808">Transferase</keyword>
<sequence length="227" mass="24609">MRIVNLLGRGLVDYREVDALQRSLHARVLQGGEDAVVVSQFTPTWTAGRHTKPQDIPDSDVPMIRVDRAGSATWHGPGQLVVYPVVRLREPVDLVTWIRAVERGVIDTVRAQWHLPVRRVEGRAGVWLTEEGRRDRKLCAIGLKVARGATLHGLALNVAIDPQSAFTGIIPCGLVDADVTSLSWEGVHTTVEAACAALVPALIDAIAPQLARPVADVSATTDPRPLQ</sequence>
<comment type="catalytic activity">
    <reaction evidence="5 6">
        <text>octanoyl-[ACP] + L-lysyl-[protein] = N(6)-octanoyl-L-lysyl-[protein] + holo-[ACP] + H(+)</text>
        <dbReference type="Rhea" id="RHEA:17665"/>
        <dbReference type="Rhea" id="RHEA-COMP:9636"/>
        <dbReference type="Rhea" id="RHEA-COMP:9685"/>
        <dbReference type="Rhea" id="RHEA-COMP:9752"/>
        <dbReference type="Rhea" id="RHEA-COMP:9928"/>
        <dbReference type="ChEBI" id="CHEBI:15378"/>
        <dbReference type="ChEBI" id="CHEBI:29969"/>
        <dbReference type="ChEBI" id="CHEBI:64479"/>
        <dbReference type="ChEBI" id="CHEBI:78463"/>
        <dbReference type="ChEBI" id="CHEBI:78809"/>
        <dbReference type="EC" id="2.3.1.181"/>
    </reaction>
</comment>
<dbReference type="GO" id="GO:0033819">
    <property type="term" value="F:lipoyl(octanoyl) transferase activity"/>
    <property type="evidence" value="ECO:0007669"/>
    <property type="project" value="UniProtKB-EC"/>
</dbReference>
<proteinExistence type="inferred from homology"/>
<protein>
    <recommendedName>
        <fullName evidence="5 6">Octanoyltransferase</fullName>
        <ecNumber evidence="5 6">2.3.1.181</ecNumber>
    </recommendedName>
    <alternativeName>
        <fullName evidence="5">Lipoate-protein ligase B</fullName>
    </alternativeName>
    <alternativeName>
        <fullName evidence="5">Lipoyl/octanoyl transferase</fullName>
    </alternativeName>
    <alternativeName>
        <fullName evidence="5">Octanoyl-[acyl-carrier-protein]-protein N-octanoyltransferase</fullName>
    </alternativeName>
</protein>
<comment type="subcellular location">
    <subcellularLocation>
        <location evidence="5">Cytoplasm</location>
    </subcellularLocation>
</comment>
<evidence type="ECO:0000256" key="3">
    <source>
        <dbReference type="ARBA" id="ARBA00023315"/>
    </source>
</evidence>
<dbReference type="PROSITE" id="PS51733">
    <property type="entry name" value="BPL_LPL_CATALYTIC"/>
    <property type="match status" value="1"/>
</dbReference>
<feature type="binding site" evidence="5 8">
    <location>
        <begin position="153"/>
        <end position="155"/>
    </location>
    <ligand>
        <name>substrate</name>
    </ligand>
</feature>
<dbReference type="PANTHER" id="PTHR10993">
    <property type="entry name" value="OCTANOYLTRANSFERASE"/>
    <property type="match status" value="1"/>
</dbReference>
<evidence type="ECO:0000256" key="4">
    <source>
        <dbReference type="ARBA" id="ARBA00024732"/>
    </source>
</evidence>
<evidence type="ECO:0000256" key="8">
    <source>
        <dbReference type="PIRSR" id="PIRSR016262-2"/>
    </source>
</evidence>
<feature type="site" description="Lowers pKa of active site Cys" evidence="5 9">
    <location>
        <position position="137"/>
    </location>
</feature>
<evidence type="ECO:0000256" key="1">
    <source>
        <dbReference type="ARBA" id="ARBA00004821"/>
    </source>
</evidence>
<dbReference type="EC" id="2.3.1.181" evidence="5 6"/>
<dbReference type="CDD" id="cd16444">
    <property type="entry name" value="LipB"/>
    <property type="match status" value="1"/>
</dbReference>
<feature type="binding site" evidence="8">
    <location>
        <begin position="68"/>
        <end position="75"/>
    </location>
    <ligand>
        <name>substrate</name>
    </ligand>
</feature>
<keyword evidence="5" id="KW-0963">Cytoplasm</keyword>
<comment type="caution">
    <text evidence="11">The sequence shown here is derived from an EMBL/GenBank/DDBJ whole genome shotgun (WGS) entry which is preliminary data.</text>
</comment>
<dbReference type="PIRSF" id="PIRSF016262">
    <property type="entry name" value="LPLase"/>
    <property type="match status" value="1"/>
</dbReference>
<comment type="similarity">
    <text evidence="5 6">Belongs to the LipB family.</text>
</comment>
<dbReference type="NCBIfam" id="TIGR00214">
    <property type="entry name" value="lipB"/>
    <property type="match status" value="1"/>
</dbReference>
<feature type="domain" description="BPL/LPL catalytic" evidence="10">
    <location>
        <begin position="30"/>
        <end position="210"/>
    </location>
</feature>
<dbReference type="GO" id="GO:0005737">
    <property type="term" value="C:cytoplasm"/>
    <property type="evidence" value="ECO:0007669"/>
    <property type="project" value="UniProtKB-SubCell"/>
</dbReference>
<dbReference type="InterPro" id="IPR000544">
    <property type="entry name" value="Octanoyltransferase"/>
</dbReference>
<comment type="pathway">
    <text evidence="1 5 6">Protein modification; protein lipoylation via endogenous pathway; protein N(6)-(lipoyl)lysine from octanoyl-[acyl-carrier-protein]: step 1/2.</text>
</comment>
<name>A0A929QXQ9_9ACTO</name>
<feature type="binding site" evidence="5 8">
    <location>
        <begin position="140"/>
        <end position="142"/>
    </location>
    <ligand>
        <name>substrate</name>
    </ligand>
</feature>
<dbReference type="SUPFAM" id="SSF55681">
    <property type="entry name" value="Class II aaRS and biotin synthetases"/>
    <property type="match status" value="1"/>
</dbReference>
<gene>
    <name evidence="5 11" type="primary">lipB</name>
    <name evidence="11" type="ORF">HXK03_04705</name>
</gene>
<dbReference type="EMBL" id="JABZFZ010000212">
    <property type="protein sequence ID" value="MBF0940158.1"/>
    <property type="molecule type" value="Genomic_DNA"/>
</dbReference>
<evidence type="ECO:0000313" key="12">
    <source>
        <dbReference type="Proteomes" id="UP000718630"/>
    </source>
</evidence>
<dbReference type="NCBIfam" id="NF010925">
    <property type="entry name" value="PRK14345.1"/>
    <property type="match status" value="1"/>
</dbReference>
<comment type="miscellaneous">
    <text evidence="5">In the reaction, the free carboxyl group of octanoic acid is attached via an amide linkage to the epsilon-amino group of a specific lysine residue of lipoyl domains of lipoate-dependent enzymes.</text>
</comment>
<reference evidence="11" key="1">
    <citation type="submission" date="2020-04" db="EMBL/GenBank/DDBJ databases">
        <title>Deep metagenomics examines the oral microbiome during advanced dental caries in children, revealing novel taxa and co-occurrences with host molecules.</title>
        <authorList>
            <person name="Baker J.L."/>
            <person name="Morton J.T."/>
            <person name="Dinis M."/>
            <person name="Alvarez R."/>
            <person name="Tran N.C."/>
            <person name="Knight R."/>
            <person name="Edlund A."/>
        </authorList>
    </citation>
    <scope>NUCLEOTIDE SEQUENCE</scope>
    <source>
        <strain evidence="11">JCVI_32_bin.64</strain>
    </source>
</reference>
<evidence type="ECO:0000259" key="10">
    <source>
        <dbReference type="PROSITE" id="PS51733"/>
    </source>
</evidence>
<evidence type="ECO:0000256" key="7">
    <source>
        <dbReference type="PIRSR" id="PIRSR016262-1"/>
    </source>
</evidence>
<dbReference type="PANTHER" id="PTHR10993:SF7">
    <property type="entry name" value="LIPOYLTRANSFERASE 2, MITOCHONDRIAL-RELATED"/>
    <property type="match status" value="1"/>
</dbReference>
<feature type="active site" description="Acyl-thioester intermediate" evidence="5 7">
    <location>
        <position position="172"/>
    </location>
</feature>
<dbReference type="AlphaFoldDB" id="A0A929QXQ9"/>
<comment type="caution">
    <text evidence="5">Lacks conserved residue(s) required for the propagation of feature annotation.</text>
</comment>
<dbReference type="InterPro" id="IPR004143">
    <property type="entry name" value="BPL_LPL_catalytic"/>
</dbReference>
<accession>A0A929QXQ9</accession>
<dbReference type="HAMAP" id="MF_00013">
    <property type="entry name" value="LipB"/>
    <property type="match status" value="1"/>
</dbReference>
<evidence type="ECO:0000256" key="2">
    <source>
        <dbReference type="ARBA" id="ARBA00022679"/>
    </source>
</evidence>
<dbReference type="GO" id="GO:0009249">
    <property type="term" value="P:protein lipoylation"/>
    <property type="evidence" value="ECO:0007669"/>
    <property type="project" value="InterPro"/>
</dbReference>